<dbReference type="Proteomes" id="UP001229421">
    <property type="component" value="Unassembled WGS sequence"/>
</dbReference>
<protein>
    <submittedName>
        <fullName evidence="1">Uncharacterized protein</fullName>
    </submittedName>
</protein>
<sequence>MEMNTTPIRTRKVTFLNQEDNGNDPIGIASKVVNIDGIPLLPRRGKFIKDSNVESKADVGNKLQVSKSDSESLDNNMLKATYADSLQSGFGAYVKDLW</sequence>
<accession>A0AAD8NFR0</accession>
<dbReference type="EMBL" id="JAUHHV010000011">
    <property type="protein sequence ID" value="KAK1408244.1"/>
    <property type="molecule type" value="Genomic_DNA"/>
</dbReference>
<comment type="caution">
    <text evidence="1">The sequence shown here is derived from an EMBL/GenBank/DDBJ whole genome shotgun (WGS) entry which is preliminary data.</text>
</comment>
<evidence type="ECO:0000313" key="2">
    <source>
        <dbReference type="Proteomes" id="UP001229421"/>
    </source>
</evidence>
<keyword evidence="2" id="KW-1185">Reference proteome</keyword>
<evidence type="ECO:0000313" key="1">
    <source>
        <dbReference type="EMBL" id="KAK1408244.1"/>
    </source>
</evidence>
<organism evidence="1 2">
    <name type="scientific">Tagetes erecta</name>
    <name type="common">African marigold</name>
    <dbReference type="NCBI Taxonomy" id="13708"/>
    <lineage>
        <taxon>Eukaryota</taxon>
        <taxon>Viridiplantae</taxon>
        <taxon>Streptophyta</taxon>
        <taxon>Embryophyta</taxon>
        <taxon>Tracheophyta</taxon>
        <taxon>Spermatophyta</taxon>
        <taxon>Magnoliopsida</taxon>
        <taxon>eudicotyledons</taxon>
        <taxon>Gunneridae</taxon>
        <taxon>Pentapetalae</taxon>
        <taxon>asterids</taxon>
        <taxon>campanulids</taxon>
        <taxon>Asterales</taxon>
        <taxon>Asteraceae</taxon>
        <taxon>Asteroideae</taxon>
        <taxon>Heliantheae alliance</taxon>
        <taxon>Tageteae</taxon>
        <taxon>Tagetes</taxon>
    </lineage>
</organism>
<proteinExistence type="predicted"/>
<gene>
    <name evidence="1" type="ORF">QVD17_39880</name>
</gene>
<name>A0AAD8NFR0_TARER</name>
<reference evidence="1" key="1">
    <citation type="journal article" date="2023" name="bioRxiv">
        <title>Improved chromosome-level genome assembly for marigold (Tagetes erecta).</title>
        <authorList>
            <person name="Jiang F."/>
            <person name="Yuan L."/>
            <person name="Wang S."/>
            <person name="Wang H."/>
            <person name="Xu D."/>
            <person name="Wang A."/>
            <person name="Fan W."/>
        </authorList>
    </citation>
    <scope>NUCLEOTIDE SEQUENCE</scope>
    <source>
        <strain evidence="1">WSJ</strain>
        <tissue evidence="1">Leaf</tissue>
    </source>
</reference>
<dbReference type="AlphaFoldDB" id="A0AAD8NFR0"/>